<keyword evidence="6 7" id="KW-0472">Membrane</keyword>
<protein>
    <submittedName>
        <fullName evidence="8">Chromate efflux transporter</fullName>
    </submittedName>
</protein>
<proteinExistence type="inferred from homology"/>
<dbReference type="InterPro" id="IPR003370">
    <property type="entry name" value="Chromate_transpt"/>
</dbReference>
<feature type="transmembrane region" description="Helical" evidence="7">
    <location>
        <begin position="73"/>
        <end position="96"/>
    </location>
</feature>
<comment type="caution">
    <text evidence="8">The sequence shown here is derived from an EMBL/GenBank/DDBJ whole genome shotgun (WGS) entry which is preliminary data.</text>
</comment>
<evidence type="ECO:0000256" key="1">
    <source>
        <dbReference type="ARBA" id="ARBA00004651"/>
    </source>
</evidence>
<evidence type="ECO:0000313" key="9">
    <source>
        <dbReference type="Proteomes" id="UP001597389"/>
    </source>
</evidence>
<dbReference type="Proteomes" id="UP001597389">
    <property type="component" value="Unassembled WGS sequence"/>
</dbReference>
<feature type="transmembrane region" description="Helical" evidence="7">
    <location>
        <begin position="288"/>
        <end position="314"/>
    </location>
</feature>
<feature type="transmembrane region" description="Helical" evidence="7">
    <location>
        <begin position="358"/>
        <end position="374"/>
    </location>
</feature>
<feature type="transmembrane region" description="Helical" evidence="7">
    <location>
        <begin position="139"/>
        <end position="172"/>
    </location>
</feature>
<feature type="transmembrane region" description="Helical" evidence="7">
    <location>
        <begin position="192"/>
        <end position="211"/>
    </location>
</feature>
<dbReference type="EMBL" id="JBHUJB010000021">
    <property type="protein sequence ID" value="MFD2158124.1"/>
    <property type="molecule type" value="Genomic_DNA"/>
</dbReference>
<feature type="transmembrane region" description="Helical" evidence="7">
    <location>
        <begin position="326"/>
        <end position="346"/>
    </location>
</feature>
<evidence type="ECO:0000256" key="7">
    <source>
        <dbReference type="SAM" id="Phobius"/>
    </source>
</evidence>
<dbReference type="PANTHER" id="PTHR33567">
    <property type="entry name" value="CHROMATE ION TRANSPORTER (EUROFUNG)"/>
    <property type="match status" value="1"/>
</dbReference>
<dbReference type="InterPro" id="IPR014047">
    <property type="entry name" value="Chr_Tranpt_l_chain"/>
</dbReference>
<evidence type="ECO:0000256" key="4">
    <source>
        <dbReference type="ARBA" id="ARBA00022692"/>
    </source>
</evidence>
<evidence type="ECO:0000256" key="3">
    <source>
        <dbReference type="ARBA" id="ARBA00022475"/>
    </source>
</evidence>
<evidence type="ECO:0000313" key="8">
    <source>
        <dbReference type="EMBL" id="MFD2158124.1"/>
    </source>
</evidence>
<organism evidence="8 9">
    <name type="scientific">Rubritalea tangerina</name>
    <dbReference type="NCBI Taxonomy" id="430798"/>
    <lineage>
        <taxon>Bacteria</taxon>
        <taxon>Pseudomonadati</taxon>
        <taxon>Verrucomicrobiota</taxon>
        <taxon>Verrucomicrobiia</taxon>
        <taxon>Verrucomicrobiales</taxon>
        <taxon>Rubritaleaceae</taxon>
        <taxon>Rubritalea</taxon>
    </lineage>
</organism>
<accession>A0ABW4Z873</accession>
<gene>
    <name evidence="8" type="primary">chrA</name>
    <name evidence="8" type="ORF">ACFSW8_04350</name>
</gene>
<comment type="similarity">
    <text evidence="2">Belongs to the chromate ion transporter (CHR) (TC 2.A.51) family.</text>
</comment>
<keyword evidence="5 7" id="KW-1133">Transmembrane helix</keyword>
<comment type="subcellular location">
    <subcellularLocation>
        <location evidence="1">Cell membrane</location>
        <topology evidence="1">Multi-pass membrane protein</topology>
    </subcellularLocation>
</comment>
<keyword evidence="4 7" id="KW-0812">Transmembrane</keyword>
<dbReference type="PANTHER" id="PTHR33567:SF3">
    <property type="entry name" value="CHROMATE ION TRANSPORTER (EUROFUNG)"/>
    <property type="match status" value="1"/>
</dbReference>
<dbReference type="PIRSF" id="PIRSF004810">
    <property type="entry name" value="ChrA"/>
    <property type="match status" value="1"/>
</dbReference>
<feature type="transmembrane region" description="Helical" evidence="7">
    <location>
        <begin position="108"/>
        <end position="127"/>
    </location>
</feature>
<dbReference type="Pfam" id="PF02417">
    <property type="entry name" value="Chromate_transp"/>
    <property type="match status" value="2"/>
</dbReference>
<evidence type="ECO:0000256" key="6">
    <source>
        <dbReference type="ARBA" id="ARBA00023136"/>
    </source>
</evidence>
<keyword evidence="9" id="KW-1185">Reference proteome</keyword>
<evidence type="ECO:0000256" key="2">
    <source>
        <dbReference type="ARBA" id="ARBA00005262"/>
    </source>
</evidence>
<name>A0ABW4Z873_9BACT</name>
<keyword evidence="3" id="KW-1003">Cell membrane</keyword>
<evidence type="ECO:0000256" key="5">
    <source>
        <dbReference type="ARBA" id="ARBA00022989"/>
    </source>
</evidence>
<dbReference type="NCBIfam" id="TIGR00937">
    <property type="entry name" value="2A51"/>
    <property type="match status" value="1"/>
</dbReference>
<dbReference type="RefSeq" id="WP_377177554.1">
    <property type="nucleotide sequence ID" value="NZ_JBHUJB010000021.1"/>
</dbReference>
<reference evidence="9" key="1">
    <citation type="journal article" date="2019" name="Int. J. Syst. Evol. Microbiol.">
        <title>The Global Catalogue of Microorganisms (GCM) 10K type strain sequencing project: providing services to taxonomists for standard genome sequencing and annotation.</title>
        <authorList>
            <consortium name="The Broad Institute Genomics Platform"/>
            <consortium name="The Broad Institute Genome Sequencing Center for Infectious Disease"/>
            <person name="Wu L."/>
            <person name="Ma J."/>
        </authorList>
    </citation>
    <scope>NUCLEOTIDE SEQUENCE [LARGE SCALE GENOMIC DNA]</scope>
    <source>
        <strain evidence="9">CCUG 57942</strain>
    </source>
</reference>
<sequence>MQFFSCFLTSLKLGLTSFGGPVAHLGYFRDTYVVKKGWVSEERFAELLALCQFLPGPASSQFGAAIGYDKGGWLGALGSWIGFTLPSAILMILLAVGLQPISEALGTGWIQGLKLAAVAIVALAVLGMKKKLCTLPAHYAVAVVALLILVFTSQAWIQPMVILLGGIVGALFFADYKDYQKEKNQVKRKWPVVSVLGIGLFIAGVCAIPWLSRIGAGAEATAGLLRAGALVFGGGHVVLPLLESSYVGGGLMDQDTFLAGYGAAQAVPGPMFTLASYLGSAVQIGGNAWLGGLIGTVAIFAPGMFLLAFGIPLWNWLKAMPRAKGAVVGANAAVVGLLGAALIHMFGYVVDADPKRCAINIAVVLALFLLHGFRKMPAWMAVLSAGVLGGFIF</sequence>